<sequence>MDTRLTLAAVLLVGVAGIAAPLAAPAAAQSEPAVGFGDARTTVAQGDVATIDLQLRNADRATLQINAASLPYRATLRVHDGDGDGTVQVRANTFHGEGVDGDERFTAAGDADEARLLAEANPPEGAVLDTGRYNLIVSTAETSVAAVLAVEEPTASSSNATVVAPDASLNPEAGDSETTAGSSGDASADDGTSETDAADPLSAARSDQVRTAFAVSGIGGILESPAPANNLVFPANSAPSAQTVHTIETAPDEDVSVRSVTIDYGIDDAVPPRTVHQFTRSDIEAIGIDETGDGYIDRSVGIAIQNTRTSTDGRMTITFDRSVTIASNQTFRLAYAMENPEVTGPQAVSVALDGERTTHHERGTVLYGPAGQGTLGYGVDLRLTTADGEGPTAPLAAVETAYDIDNGGLVAMIDTDALATEEYAVELTVGEAAPEPVPRVSLREPFTVVEPTAEFTNRSVGDDEQLSVTADTNLAPEGSVIIRVEADESGGGISQVLNCVATVESDGAVGCEFDLSRSASDFDIEVSIQRDGSVIAGPTEYN</sequence>
<evidence type="ECO:0000256" key="1">
    <source>
        <dbReference type="SAM" id="MobiDB-lite"/>
    </source>
</evidence>
<dbReference type="AlphaFoldDB" id="A0ABD6AIF3"/>
<reference evidence="3 4" key="1">
    <citation type="journal article" date="2019" name="Int. J. Syst. Evol. Microbiol.">
        <title>The Global Catalogue of Microorganisms (GCM) 10K type strain sequencing project: providing services to taxonomists for standard genome sequencing and annotation.</title>
        <authorList>
            <consortium name="The Broad Institute Genomics Platform"/>
            <consortium name="The Broad Institute Genome Sequencing Center for Infectious Disease"/>
            <person name="Wu L."/>
            <person name="Ma J."/>
        </authorList>
    </citation>
    <scope>NUCLEOTIDE SEQUENCE [LARGE SCALE GENOMIC DNA]</scope>
    <source>
        <strain evidence="3 4">CGMCC 1.12554</strain>
    </source>
</reference>
<gene>
    <name evidence="3" type="ORF">ACFQMF_04185</name>
</gene>
<evidence type="ECO:0000313" key="4">
    <source>
        <dbReference type="Proteomes" id="UP001596545"/>
    </source>
</evidence>
<feature type="compositionally biased region" description="Acidic residues" evidence="1">
    <location>
        <begin position="187"/>
        <end position="197"/>
    </location>
</feature>
<dbReference type="InterPro" id="IPR057149">
    <property type="entry name" value="DUF7827"/>
</dbReference>
<keyword evidence="4" id="KW-1185">Reference proteome</keyword>
<name>A0ABD6AIF3_9EURY</name>
<dbReference type="Proteomes" id="UP001596545">
    <property type="component" value="Unassembled WGS sequence"/>
</dbReference>
<feature type="region of interest" description="Disordered" evidence="1">
    <location>
        <begin position="152"/>
        <end position="206"/>
    </location>
</feature>
<dbReference type="Pfam" id="PF25162">
    <property type="entry name" value="DUF7827"/>
    <property type="match status" value="1"/>
</dbReference>
<dbReference type="EMBL" id="JBHTBL010000003">
    <property type="protein sequence ID" value="MFC7323777.1"/>
    <property type="molecule type" value="Genomic_DNA"/>
</dbReference>
<evidence type="ECO:0000313" key="3">
    <source>
        <dbReference type="EMBL" id="MFC7323777.1"/>
    </source>
</evidence>
<organism evidence="3 4">
    <name type="scientific">Halorubrum rutilum</name>
    <dbReference type="NCBI Taxonomy" id="1364933"/>
    <lineage>
        <taxon>Archaea</taxon>
        <taxon>Methanobacteriati</taxon>
        <taxon>Methanobacteriota</taxon>
        <taxon>Stenosarchaea group</taxon>
        <taxon>Halobacteria</taxon>
        <taxon>Halobacteriales</taxon>
        <taxon>Haloferacaceae</taxon>
        <taxon>Halorubrum</taxon>
    </lineage>
</organism>
<comment type="caution">
    <text evidence="3">The sequence shown here is derived from an EMBL/GenBank/DDBJ whole genome shotgun (WGS) entry which is preliminary data.</text>
</comment>
<protein>
    <recommendedName>
        <fullName evidence="2">DUF7827 domain-containing protein</fullName>
    </recommendedName>
</protein>
<evidence type="ECO:0000259" key="2">
    <source>
        <dbReference type="Pfam" id="PF25162"/>
    </source>
</evidence>
<accession>A0ABD6AIF3</accession>
<dbReference type="RefSeq" id="WP_256410055.1">
    <property type="nucleotide sequence ID" value="NZ_JANHDN010000009.1"/>
</dbReference>
<proteinExistence type="predicted"/>
<feature type="domain" description="DUF7827" evidence="2">
    <location>
        <begin position="31"/>
        <end position="139"/>
    </location>
</feature>